<dbReference type="OrthoDB" id="9761899at2"/>
<dbReference type="EMBL" id="QJKK01000005">
    <property type="protein sequence ID" value="RAL24087.1"/>
    <property type="molecule type" value="Genomic_DNA"/>
</dbReference>
<comment type="caution">
    <text evidence="1">The sequence shown here is derived from an EMBL/GenBank/DDBJ whole genome shotgun (WGS) entry which is preliminary data.</text>
</comment>
<dbReference type="SUPFAM" id="SSF52833">
    <property type="entry name" value="Thioredoxin-like"/>
    <property type="match status" value="1"/>
</dbReference>
<dbReference type="CDD" id="cd02980">
    <property type="entry name" value="TRX_Fd_family"/>
    <property type="match status" value="1"/>
</dbReference>
<gene>
    <name evidence="1" type="ORF">DL897_10355</name>
</gene>
<name>A0A364K424_9BACL</name>
<sequence>MELSGVRQHLLICNGGTCLKKGGEEVAKSIRAEIKKQEMNRTIHTTITRCNGRCEDGCTVILYPEGVWYKEMTPESGVELVKSLAKGEILSSQTSYHHNGKEFIRSNG</sequence>
<protein>
    <submittedName>
        <fullName evidence="1">Ferredoxin</fullName>
    </submittedName>
</protein>
<dbReference type="Gene3D" id="3.40.30.10">
    <property type="entry name" value="Glutaredoxin"/>
    <property type="match status" value="1"/>
</dbReference>
<proteinExistence type="predicted"/>
<keyword evidence="2" id="KW-1185">Reference proteome</keyword>
<dbReference type="RefSeq" id="WP_113659080.1">
    <property type="nucleotide sequence ID" value="NZ_KZ845667.1"/>
</dbReference>
<evidence type="ECO:0000313" key="1">
    <source>
        <dbReference type="EMBL" id="RAL24087.1"/>
    </source>
</evidence>
<reference evidence="1 2" key="2">
    <citation type="submission" date="2018-06" db="EMBL/GenBank/DDBJ databases">
        <authorList>
            <person name="Zhirakovskaya E."/>
        </authorList>
    </citation>
    <scope>NUCLEOTIDE SEQUENCE [LARGE SCALE GENOMIC DNA]</scope>
    <source>
        <strain evidence="1 2">FBKL4.011</strain>
    </source>
</reference>
<reference evidence="1 2" key="1">
    <citation type="submission" date="2018-06" db="EMBL/GenBank/DDBJ databases">
        <title>Thermoflavimicrobium daqus sp. nov., a thermophilic microbe isolated from Moutai-flavour Daqu.</title>
        <authorList>
            <person name="Wang X."/>
            <person name="Zhou H."/>
        </authorList>
    </citation>
    <scope>NUCLEOTIDE SEQUENCE [LARGE SCALE GENOMIC DNA]</scope>
    <source>
        <strain evidence="1 2">FBKL4.011</strain>
    </source>
</reference>
<dbReference type="Proteomes" id="UP000251213">
    <property type="component" value="Unassembled WGS sequence"/>
</dbReference>
<evidence type="ECO:0000313" key="2">
    <source>
        <dbReference type="Proteomes" id="UP000251213"/>
    </source>
</evidence>
<organism evidence="1 2">
    <name type="scientific">Thermoflavimicrobium daqui</name>
    <dbReference type="NCBI Taxonomy" id="2137476"/>
    <lineage>
        <taxon>Bacteria</taxon>
        <taxon>Bacillati</taxon>
        <taxon>Bacillota</taxon>
        <taxon>Bacilli</taxon>
        <taxon>Bacillales</taxon>
        <taxon>Thermoactinomycetaceae</taxon>
        <taxon>Thermoflavimicrobium</taxon>
    </lineage>
</organism>
<dbReference type="InterPro" id="IPR036249">
    <property type="entry name" value="Thioredoxin-like_sf"/>
</dbReference>
<accession>A0A364K424</accession>
<dbReference type="AlphaFoldDB" id="A0A364K424"/>